<evidence type="ECO:0000256" key="2">
    <source>
        <dbReference type="ARBA" id="ARBA00022729"/>
    </source>
</evidence>
<evidence type="ECO:0000256" key="3">
    <source>
        <dbReference type="ARBA" id="ARBA00022737"/>
    </source>
</evidence>
<dbReference type="InterPro" id="IPR001611">
    <property type="entry name" value="Leu-rich_rpt"/>
</dbReference>
<protein>
    <submittedName>
        <fullName evidence="6">Receptor like protein 33</fullName>
    </submittedName>
</protein>
<dbReference type="Pfam" id="PF08263">
    <property type="entry name" value="LRRNT_2"/>
    <property type="match status" value="1"/>
</dbReference>
<dbReference type="PANTHER" id="PTHR48060:SF21">
    <property type="entry name" value="L DOMAIN-LIKE PROTEIN"/>
    <property type="match status" value="1"/>
</dbReference>
<keyword evidence="4" id="KW-0812">Transmembrane</keyword>
<evidence type="ECO:0000259" key="5">
    <source>
        <dbReference type="Pfam" id="PF08263"/>
    </source>
</evidence>
<dbReference type="Proteomes" id="UP000026915">
    <property type="component" value="Chromosome 8"/>
</dbReference>
<dbReference type="InterPro" id="IPR053211">
    <property type="entry name" value="DNA_repair-toleration"/>
</dbReference>
<dbReference type="PANTHER" id="PTHR48060">
    <property type="entry name" value="DNA DAMAGE-REPAIR/TOLERATION PROTEIN DRT100"/>
    <property type="match status" value="1"/>
</dbReference>
<dbReference type="HOGENOM" id="CLU_000288_18_22_1"/>
<feature type="transmembrane region" description="Helical" evidence="4">
    <location>
        <begin position="12"/>
        <end position="30"/>
    </location>
</feature>
<feature type="domain" description="Leucine-rich repeat-containing N-terminal plant-type" evidence="5">
    <location>
        <begin position="38"/>
        <end position="78"/>
    </location>
</feature>
<keyword evidence="3" id="KW-0677">Repeat</keyword>
<dbReference type="SUPFAM" id="SSF52058">
    <property type="entry name" value="L domain-like"/>
    <property type="match status" value="1"/>
</dbReference>
<evidence type="ECO:0000256" key="4">
    <source>
        <dbReference type="SAM" id="Phobius"/>
    </source>
</evidence>
<dbReference type="STRING" id="3641.A0A061FJB3"/>
<dbReference type="AlphaFoldDB" id="A0A061FJB3"/>
<dbReference type="FunFam" id="3.80.10.10:FF:000627">
    <property type="entry name" value="Probable leucine-rich repeat receptor-like protein kinase At2g33170"/>
    <property type="match status" value="1"/>
</dbReference>
<dbReference type="InterPro" id="IPR013210">
    <property type="entry name" value="LRR_N_plant-typ"/>
</dbReference>
<dbReference type="Pfam" id="PF13855">
    <property type="entry name" value="LRR_8"/>
    <property type="match status" value="1"/>
</dbReference>
<dbReference type="Gramene" id="EOY17008">
    <property type="protein sequence ID" value="EOY17008"/>
    <property type="gene ID" value="TCM_036156"/>
</dbReference>
<keyword evidence="1" id="KW-0433">Leucine-rich repeat</keyword>
<dbReference type="InParanoid" id="A0A061FJB3"/>
<keyword evidence="7" id="KW-1185">Reference proteome</keyword>
<keyword evidence="4" id="KW-0472">Membrane</keyword>
<name>A0A061FJB3_THECC</name>
<dbReference type="EMBL" id="CM001886">
    <property type="protein sequence ID" value="EOY17008.1"/>
    <property type="molecule type" value="Genomic_DNA"/>
</dbReference>
<dbReference type="Gene3D" id="3.80.10.10">
    <property type="entry name" value="Ribonuclease Inhibitor"/>
    <property type="match status" value="2"/>
</dbReference>
<reference evidence="6 7" key="1">
    <citation type="journal article" date="2013" name="Genome Biol.">
        <title>The genome sequence of the most widely cultivated cacao type and its use to identify candidate genes regulating pod color.</title>
        <authorList>
            <person name="Motamayor J.C."/>
            <person name="Mockaitis K."/>
            <person name="Schmutz J."/>
            <person name="Haiminen N."/>
            <person name="Iii D.L."/>
            <person name="Cornejo O."/>
            <person name="Findley S.D."/>
            <person name="Zheng P."/>
            <person name="Utro F."/>
            <person name="Royaert S."/>
            <person name="Saski C."/>
            <person name="Jenkins J."/>
            <person name="Podicheti R."/>
            <person name="Zhao M."/>
            <person name="Scheffler B.E."/>
            <person name="Stack J.C."/>
            <person name="Feltus F.A."/>
            <person name="Mustiga G.M."/>
            <person name="Amores F."/>
            <person name="Phillips W."/>
            <person name="Marelli J.P."/>
            <person name="May G.D."/>
            <person name="Shapiro H."/>
            <person name="Ma J."/>
            <person name="Bustamante C.D."/>
            <person name="Schnell R.J."/>
            <person name="Main D."/>
            <person name="Gilbert D."/>
            <person name="Parida L."/>
            <person name="Kuhn D.N."/>
        </authorList>
    </citation>
    <scope>NUCLEOTIDE SEQUENCE [LARGE SCALE GENOMIC DNA]</scope>
    <source>
        <strain evidence="7">cv. Matina 1-6</strain>
    </source>
</reference>
<evidence type="ECO:0000256" key="1">
    <source>
        <dbReference type="ARBA" id="ARBA00022614"/>
    </source>
</evidence>
<dbReference type="Pfam" id="PF00560">
    <property type="entry name" value="LRR_1"/>
    <property type="match status" value="2"/>
</dbReference>
<organism evidence="6 7">
    <name type="scientific">Theobroma cacao</name>
    <name type="common">Cacao</name>
    <name type="synonym">Cocoa</name>
    <dbReference type="NCBI Taxonomy" id="3641"/>
    <lineage>
        <taxon>Eukaryota</taxon>
        <taxon>Viridiplantae</taxon>
        <taxon>Streptophyta</taxon>
        <taxon>Embryophyta</taxon>
        <taxon>Tracheophyta</taxon>
        <taxon>Spermatophyta</taxon>
        <taxon>Magnoliopsida</taxon>
        <taxon>eudicotyledons</taxon>
        <taxon>Gunneridae</taxon>
        <taxon>Pentapetalae</taxon>
        <taxon>rosids</taxon>
        <taxon>malvids</taxon>
        <taxon>Malvales</taxon>
        <taxon>Malvaceae</taxon>
        <taxon>Byttnerioideae</taxon>
        <taxon>Theobroma</taxon>
    </lineage>
</organism>
<gene>
    <name evidence="6" type="ORF">TCM_036156</name>
</gene>
<evidence type="ECO:0000313" key="7">
    <source>
        <dbReference type="Proteomes" id="UP000026915"/>
    </source>
</evidence>
<keyword evidence="6" id="KW-0675">Receptor</keyword>
<accession>A0A061FJB3</accession>
<dbReference type="InterPro" id="IPR032675">
    <property type="entry name" value="LRR_dom_sf"/>
</dbReference>
<sequence length="336" mass="38033">MIDIRPTLMGNIKFHFLWMLLIQCFIIGFTRRMIVSNLNTDQFTLLEFKNQILNHQDVLASNWSSTSSVCHWVGISCSASHGRVSVVDLSNMGLKGTIAPHLGNLSFLVSLHLSGNNFHGYLPKELAKLRHLKLIDLSYNIFNGGIPLWFGASHKVKYLVLSNNNFTGTIPPTLADMSNLETLDLRDNLIQGKIPMRLAIFKSQRCFVYHSTHFLAPYLQASLICPHRNRFLYHIINYQETSRIILDYNSLEAQTSYIYSKPMPPVPLKLSPRGFLQSEIPSEIGNLNRFEIFAASEMHLSGLVPPSILNISSLKEIYLHNNSLSGNLLNNFNCIS</sequence>
<proteinExistence type="predicted"/>
<keyword evidence="2" id="KW-0732">Signal</keyword>
<evidence type="ECO:0000313" key="6">
    <source>
        <dbReference type="EMBL" id="EOY17008.1"/>
    </source>
</evidence>
<keyword evidence="4" id="KW-1133">Transmembrane helix</keyword>
<dbReference type="eggNOG" id="ENOG502QPYS">
    <property type="taxonomic scope" value="Eukaryota"/>
</dbReference>